<comment type="similarity">
    <text evidence="7">Belongs to the glycosyltransferase 87 family.</text>
</comment>
<evidence type="ECO:0000256" key="8">
    <source>
        <dbReference type="SAM" id="Phobius"/>
    </source>
</evidence>
<feature type="transmembrane region" description="Helical" evidence="8">
    <location>
        <begin position="114"/>
        <end position="130"/>
    </location>
</feature>
<dbReference type="Pfam" id="PF09594">
    <property type="entry name" value="GT87"/>
    <property type="match status" value="1"/>
</dbReference>
<evidence type="ECO:0000256" key="3">
    <source>
        <dbReference type="ARBA" id="ARBA00022679"/>
    </source>
</evidence>
<feature type="transmembrane region" description="Helical" evidence="8">
    <location>
        <begin position="164"/>
        <end position="186"/>
    </location>
</feature>
<feature type="transmembrane region" description="Helical" evidence="8">
    <location>
        <begin position="5"/>
        <end position="25"/>
    </location>
</feature>
<feature type="transmembrane region" description="Helical" evidence="8">
    <location>
        <begin position="301"/>
        <end position="317"/>
    </location>
</feature>
<dbReference type="EMBL" id="MSIF01000003">
    <property type="protein sequence ID" value="OLF12091.1"/>
    <property type="molecule type" value="Genomic_DNA"/>
</dbReference>
<evidence type="ECO:0000256" key="5">
    <source>
        <dbReference type="ARBA" id="ARBA00022989"/>
    </source>
</evidence>
<protein>
    <recommendedName>
        <fullName evidence="11">Alpha-1,2-mannosyltransferase</fullName>
    </recommendedName>
</protein>
<sequence>MRTRVVGVTGIGLVVAVWLGLEWWFGLRGLTGYRLDLDVYRIGGSVWLDGGLLYGELPALRIGGDLPFTYPPIAAVVLAPFAVVPFEVASLAMVVLTVGALAVVVVTVLRSLNVSPWPAAAAVLAVVLMLEPVRETLGFGQVNAVLMALVVLDTLTRTPRWPRGALIGLAAAIKLTPAVFVLFFLLRGDRRAALTSVVSFGVVTAVGFLLSWQNSVQYWTSTVFDSGRIGAPHARSNQSITALLARFGVESTVLWLTLAALVMVATMVAMWRAFAAGRPTWALSLNALGALVVSPVSWSHHWVWAVVVLLVAGVGFWRRPTVASFWLAGGGVALFVLSPHWWWERDDPWTAWRWISGHGYLIFAVLVVLVSAAGVWRDHRDNGQIKTTNNYIDVR</sequence>
<feature type="transmembrane region" description="Helical" evidence="8">
    <location>
        <begin position="355"/>
        <end position="376"/>
    </location>
</feature>
<gene>
    <name evidence="9" type="ORF">BLA60_08705</name>
</gene>
<dbReference type="GO" id="GO:0016758">
    <property type="term" value="F:hexosyltransferase activity"/>
    <property type="evidence" value="ECO:0007669"/>
    <property type="project" value="InterPro"/>
</dbReference>
<keyword evidence="5 8" id="KW-1133">Transmembrane helix</keyword>
<dbReference type="AlphaFoldDB" id="A0A7Z0WP12"/>
<evidence type="ECO:0000256" key="7">
    <source>
        <dbReference type="ARBA" id="ARBA00024033"/>
    </source>
</evidence>
<evidence type="ECO:0000256" key="6">
    <source>
        <dbReference type="ARBA" id="ARBA00023136"/>
    </source>
</evidence>
<evidence type="ECO:0000256" key="1">
    <source>
        <dbReference type="ARBA" id="ARBA00004651"/>
    </source>
</evidence>
<evidence type="ECO:0000256" key="4">
    <source>
        <dbReference type="ARBA" id="ARBA00022692"/>
    </source>
</evidence>
<dbReference type="OrthoDB" id="9774600at2"/>
<name>A0A7Z0WP12_9PSEU</name>
<keyword evidence="4 8" id="KW-0812">Transmembrane</keyword>
<keyword evidence="10" id="KW-1185">Reference proteome</keyword>
<evidence type="ECO:0008006" key="11">
    <source>
        <dbReference type="Google" id="ProtNLM"/>
    </source>
</evidence>
<feature type="transmembrane region" description="Helical" evidence="8">
    <location>
        <begin position="192"/>
        <end position="212"/>
    </location>
</feature>
<evidence type="ECO:0000256" key="2">
    <source>
        <dbReference type="ARBA" id="ARBA00022475"/>
    </source>
</evidence>
<dbReference type="Proteomes" id="UP000185696">
    <property type="component" value="Unassembled WGS sequence"/>
</dbReference>
<comment type="subcellular location">
    <subcellularLocation>
        <location evidence="1">Cell membrane</location>
        <topology evidence="1">Multi-pass membrane protein</topology>
    </subcellularLocation>
</comment>
<evidence type="ECO:0000313" key="9">
    <source>
        <dbReference type="EMBL" id="OLF12091.1"/>
    </source>
</evidence>
<accession>A0A7Z0WP12</accession>
<feature type="transmembrane region" description="Helical" evidence="8">
    <location>
        <begin position="324"/>
        <end position="343"/>
    </location>
</feature>
<organism evidence="9 10">
    <name type="scientific">Actinophytocola xinjiangensis</name>
    <dbReference type="NCBI Taxonomy" id="485602"/>
    <lineage>
        <taxon>Bacteria</taxon>
        <taxon>Bacillati</taxon>
        <taxon>Actinomycetota</taxon>
        <taxon>Actinomycetes</taxon>
        <taxon>Pseudonocardiales</taxon>
        <taxon>Pseudonocardiaceae</taxon>
    </lineage>
</organism>
<dbReference type="RefSeq" id="WP_075132280.1">
    <property type="nucleotide sequence ID" value="NZ_MSIF01000003.1"/>
</dbReference>
<dbReference type="GO" id="GO:0005886">
    <property type="term" value="C:plasma membrane"/>
    <property type="evidence" value="ECO:0007669"/>
    <property type="project" value="UniProtKB-SubCell"/>
</dbReference>
<comment type="caution">
    <text evidence="9">The sequence shown here is derived from an EMBL/GenBank/DDBJ whole genome shotgun (WGS) entry which is preliminary data.</text>
</comment>
<evidence type="ECO:0000313" key="10">
    <source>
        <dbReference type="Proteomes" id="UP000185696"/>
    </source>
</evidence>
<keyword evidence="3" id="KW-0808">Transferase</keyword>
<feature type="transmembrane region" description="Helical" evidence="8">
    <location>
        <begin position="253"/>
        <end position="274"/>
    </location>
</feature>
<reference evidence="9 10" key="1">
    <citation type="submission" date="2016-12" db="EMBL/GenBank/DDBJ databases">
        <title>The draft genome sequence of Actinophytocola xinjiangensis.</title>
        <authorList>
            <person name="Wang W."/>
            <person name="Yuan L."/>
        </authorList>
    </citation>
    <scope>NUCLEOTIDE SEQUENCE [LARGE SCALE GENOMIC DNA]</scope>
    <source>
        <strain evidence="9 10">CGMCC 4.4663</strain>
    </source>
</reference>
<keyword evidence="2" id="KW-1003">Cell membrane</keyword>
<dbReference type="InterPro" id="IPR018584">
    <property type="entry name" value="GT87"/>
</dbReference>
<proteinExistence type="inferred from homology"/>
<keyword evidence="6 8" id="KW-0472">Membrane</keyword>